<name>A0A0A9GW89_ARUDO</name>
<reference evidence="2" key="1">
    <citation type="submission" date="2014-09" db="EMBL/GenBank/DDBJ databases">
        <authorList>
            <person name="Magalhaes I.L.F."/>
            <person name="Oliveira U."/>
            <person name="Santos F.R."/>
            <person name="Vidigal T.H.D.A."/>
            <person name="Brescovit A.D."/>
            <person name="Santos A.J."/>
        </authorList>
    </citation>
    <scope>NUCLEOTIDE SEQUENCE</scope>
    <source>
        <tissue evidence="2">Shoot tissue taken approximately 20 cm above the soil surface</tissue>
    </source>
</reference>
<sequence length="39" mass="4240">MRTVTVCLVIRFLGASFSSSSDLISKAEVASSIINMEEF</sequence>
<evidence type="ECO:0000256" key="1">
    <source>
        <dbReference type="SAM" id="SignalP"/>
    </source>
</evidence>
<proteinExistence type="predicted"/>
<protein>
    <submittedName>
        <fullName evidence="2">Uncharacterized protein</fullName>
    </submittedName>
</protein>
<dbReference type="AlphaFoldDB" id="A0A0A9GW89"/>
<reference evidence="2" key="2">
    <citation type="journal article" date="2015" name="Data Brief">
        <title>Shoot transcriptome of the giant reed, Arundo donax.</title>
        <authorList>
            <person name="Barrero R.A."/>
            <person name="Guerrero F.D."/>
            <person name="Moolhuijzen P."/>
            <person name="Goolsby J.A."/>
            <person name="Tidwell J."/>
            <person name="Bellgard S.E."/>
            <person name="Bellgard M.I."/>
        </authorList>
    </citation>
    <scope>NUCLEOTIDE SEQUENCE</scope>
    <source>
        <tissue evidence="2">Shoot tissue taken approximately 20 cm above the soil surface</tissue>
    </source>
</reference>
<organism evidence="2">
    <name type="scientific">Arundo donax</name>
    <name type="common">Giant reed</name>
    <name type="synonym">Donax arundinaceus</name>
    <dbReference type="NCBI Taxonomy" id="35708"/>
    <lineage>
        <taxon>Eukaryota</taxon>
        <taxon>Viridiplantae</taxon>
        <taxon>Streptophyta</taxon>
        <taxon>Embryophyta</taxon>
        <taxon>Tracheophyta</taxon>
        <taxon>Spermatophyta</taxon>
        <taxon>Magnoliopsida</taxon>
        <taxon>Liliopsida</taxon>
        <taxon>Poales</taxon>
        <taxon>Poaceae</taxon>
        <taxon>PACMAD clade</taxon>
        <taxon>Arundinoideae</taxon>
        <taxon>Arundineae</taxon>
        <taxon>Arundo</taxon>
    </lineage>
</organism>
<accession>A0A0A9GW89</accession>
<feature type="signal peptide" evidence="1">
    <location>
        <begin position="1"/>
        <end position="18"/>
    </location>
</feature>
<feature type="chain" id="PRO_5002065259" evidence="1">
    <location>
        <begin position="19"/>
        <end position="39"/>
    </location>
</feature>
<evidence type="ECO:0000313" key="2">
    <source>
        <dbReference type="EMBL" id="JAE27814.1"/>
    </source>
</evidence>
<keyword evidence="1" id="KW-0732">Signal</keyword>
<dbReference type="EMBL" id="GBRH01170082">
    <property type="protein sequence ID" value="JAE27814.1"/>
    <property type="molecule type" value="Transcribed_RNA"/>
</dbReference>